<gene>
    <name evidence="2" type="ORF">OPW20_00905</name>
</gene>
<evidence type="ECO:0000256" key="1">
    <source>
        <dbReference type="SAM" id="MobiDB-lite"/>
    </source>
</evidence>
<evidence type="ECO:0008006" key="4">
    <source>
        <dbReference type="Google" id="ProtNLM"/>
    </source>
</evidence>
<organism evidence="2 3">
    <name type="scientific">Vibrio europaeus</name>
    <dbReference type="NCBI Taxonomy" id="300876"/>
    <lineage>
        <taxon>Bacteria</taxon>
        <taxon>Pseudomonadati</taxon>
        <taxon>Pseudomonadota</taxon>
        <taxon>Gammaproteobacteria</taxon>
        <taxon>Vibrionales</taxon>
        <taxon>Vibrionaceae</taxon>
        <taxon>Vibrio</taxon>
        <taxon>Vibrio oreintalis group</taxon>
    </lineage>
</organism>
<accession>A0ABT5GMW1</accession>
<sequence>MSTAKAVAEYLGVSTKTLSNQSKSNGYEFVRDEKGKIIVDESAKAFVKHQSEIIRKMKAAHGRDMSVQMGNSESEKEPETSDEWKAEKEKQAAIKIRLQNEKDLGEMVPYEALFELYNKPLSLVKSSLMDLSNQISKRIPLDPSDIKIIDGLVHDALHELDSKGLDELQSIITPIIQRYSKYYRSSEEDGDSYLGYD</sequence>
<keyword evidence="3" id="KW-1185">Reference proteome</keyword>
<feature type="compositionally biased region" description="Basic and acidic residues" evidence="1">
    <location>
        <begin position="73"/>
        <end position="86"/>
    </location>
</feature>
<evidence type="ECO:0000313" key="3">
    <source>
        <dbReference type="Proteomes" id="UP001150001"/>
    </source>
</evidence>
<protein>
    <recommendedName>
        <fullName evidence="4">DNA-binding protein</fullName>
    </recommendedName>
</protein>
<comment type="caution">
    <text evidence="2">The sequence shown here is derived from an EMBL/GenBank/DDBJ whole genome shotgun (WGS) entry which is preliminary data.</text>
</comment>
<dbReference type="EMBL" id="JAPFIT010000005">
    <property type="protein sequence ID" value="MDC5738598.1"/>
    <property type="molecule type" value="Genomic_DNA"/>
</dbReference>
<dbReference type="Proteomes" id="UP001150001">
    <property type="component" value="Unassembled WGS sequence"/>
</dbReference>
<feature type="region of interest" description="Disordered" evidence="1">
    <location>
        <begin position="59"/>
        <end position="86"/>
    </location>
</feature>
<dbReference type="RefSeq" id="WP_272236643.1">
    <property type="nucleotide sequence ID" value="NZ_JAPFIQ010000013.1"/>
</dbReference>
<name>A0ABT5GMW1_9VIBR</name>
<reference evidence="2" key="1">
    <citation type="submission" date="2022-11" db="EMBL/GenBank/DDBJ databases">
        <title>Role of the vibriolysin VemA secreted by the emergent pathogen Vibrio europaeus in the colonization of Manila clam mucus.</title>
        <authorList>
            <person name="Martinez C."/>
            <person name="Rodriguez S."/>
            <person name="Vences A."/>
            <person name="Barja J.L."/>
            <person name="Toranzo A.E."/>
            <person name="Dubert J."/>
        </authorList>
    </citation>
    <scope>NUCLEOTIDE SEQUENCE</scope>
    <source>
        <strain evidence="2">3454</strain>
    </source>
</reference>
<proteinExistence type="predicted"/>
<evidence type="ECO:0000313" key="2">
    <source>
        <dbReference type="EMBL" id="MDC5738598.1"/>
    </source>
</evidence>